<organism evidence="1 2">
    <name type="scientific">Desulfofustis glycolicus DSM 9705</name>
    <dbReference type="NCBI Taxonomy" id="1121409"/>
    <lineage>
        <taxon>Bacteria</taxon>
        <taxon>Pseudomonadati</taxon>
        <taxon>Thermodesulfobacteriota</taxon>
        <taxon>Desulfobulbia</taxon>
        <taxon>Desulfobulbales</taxon>
        <taxon>Desulfocapsaceae</taxon>
        <taxon>Desulfofustis</taxon>
    </lineage>
</organism>
<dbReference type="RefSeq" id="WP_073375034.1">
    <property type="nucleotide sequence ID" value="NZ_FQXS01000008.1"/>
</dbReference>
<proteinExistence type="predicted"/>
<dbReference type="OrthoDB" id="9429383at2"/>
<dbReference type="EMBL" id="FQXS01000008">
    <property type="protein sequence ID" value="SHH73593.1"/>
    <property type="molecule type" value="Genomic_DNA"/>
</dbReference>
<reference evidence="1 2" key="1">
    <citation type="submission" date="2016-11" db="EMBL/GenBank/DDBJ databases">
        <authorList>
            <person name="Jaros S."/>
            <person name="Januszkiewicz K."/>
            <person name="Wedrychowicz H."/>
        </authorList>
    </citation>
    <scope>NUCLEOTIDE SEQUENCE [LARGE SCALE GENOMIC DNA]</scope>
    <source>
        <strain evidence="1 2">DSM 9705</strain>
    </source>
</reference>
<dbReference type="Proteomes" id="UP000184139">
    <property type="component" value="Unassembled WGS sequence"/>
</dbReference>
<dbReference type="AlphaFoldDB" id="A0A1M5VFB0"/>
<gene>
    <name evidence="1" type="ORF">SAMN02745124_01633</name>
</gene>
<name>A0A1M5VFB0_9BACT</name>
<sequence>MIDKTYLPFTAEELKPHFVADIDGQIAYYQKSADRYHRFMEEHQETAGIPLTEAKTPRQIEKDERFWTITAIKSVFDHHSRFKILTQLLVKTFGPNPPIPGLISWEECLDGELRLYFEACLPSPQSYVNWLRSNLHRRQMIPYVLDAAARDNARTLEGATHVDAMFLNVSNGFAWLIEAKVLSDVSYQTSFDNFRNQISRNIDVMLDDTALIGSFLEKRDPQKSIFSLLTPLCFKEYPSSRLYGWIMQDYKNDPYALERDLPHRKQTNWDVLQQRIGWVTFEDFQEVHPGA</sequence>
<keyword evidence="2" id="KW-1185">Reference proteome</keyword>
<accession>A0A1M5VFB0</accession>
<evidence type="ECO:0000313" key="2">
    <source>
        <dbReference type="Proteomes" id="UP000184139"/>
    </source>
</evidence>
<evidence type="ECO:0000313" key="1">
    <source>
        <dbReference type="EMBL" id="SHH73593.1"/>
    </source>
</evidence>
<protein>
    <submittedName>
        <fullName evidence="1">Uncharacterized protein</fullName>
    </submittedName>
</protein>